<accession>A0ABT5KFX2</accession>
<feature type="domain" description="EngC GTPase" evidence="2">
    <location>
        <begin position="119"/>
        <end position="271"/>
    </location>
</feature>
<dbReference type="PROSITE" id="PS50936">
    <property type="entry name" value="ENGC_GTPASE"/>
    <property type="match status" value="1"/>
</dbReference>
<keyword evidence="1" id="KW-0690">Ribosome biogenesis</keyword>
<dbReference type="PANTHER" id="PTHR32120:SF10">
    <property type="entry name" value="SMALL RIBOSOMAL SUBUNIT BIOGENESIS GTPASE RSGA"/>
    <property type="match status" value="1"/>
</dbReference>
<protein>
    <submittedName>
        <fullName evidence="3">Ribosome small subunit-dependent GTPase A</fullName>
    </submittedName>
</protein>
<evidence type="ECO:0000313" key="3">
    <source>
        <dbReference type="EMBL" id="MDC8772793.1"/>
    </source>
</evidence>
<evidence type="ECO:0000313" key="4">
    <source>
        <dbReference type="Proteomes" id="UP001221189"/>
    </source>
</evidence>
<organism evidence="3 4">
    <name type="scientific">Roseateles albus</name>
    <dbReference type="NCBI Taxonomy" id="2987525"/>
    <lineage>
        <taxon>Bacteria</taxon>
        <taxon>Pseudomonadati</taxon>
        <taxon>Pseudomonadota</taxon>
        <taxon>Betaproteobacteria</taxon>
        <taxon>Burkholderiales</taxon>
        <taxon>Sphaerotilaceae</taxon>
        <taxon>Roseateles</taxon>
    </lineage>
</organism>
<sequence length="364" mass="39041">MFNLEAHSFEKLRTLGLNFTQLRPALAALDWSGGARLCRLTEVHRDSFGLQSADSLPQQARALPALTQSLHAAGENLSVGDWVLVRQNDFGESWIHARAAPLNSLSRRDPEGRRQALVTNVDLAVLVMGLDHDFKLARLDRYLVLTHSAGVPALIVLSKADLCPDVAARVAEVRAHLSRSHGGVLDILAVDGSAASTRALLQPWLGLGQTLVLLGSSGAGKSTLTNTLCQAPLQAVGSVRADDSRGRHTTTGRSLKRCLGGACIIDTPGLRSLALDGDVASLKLAFDDVSELASGCKFRNCAHQGEPGCAVQGTLSPARLKSFQKLQREAARDQMSYLDKREQLAVRKIWGRIGNAAVRAKRGS</sequence>
<keyword evidence="4" id="KW-1185">Reference proteome</keyword>
<dbReference type="InterPro" id="IPR027417">
    <property type="entry name" value="P-loop_NTPase"/>
</dbReference>
<dbReference type="EMBL" id="JAQQXT010000008">
    <property type="protein sequence ID" value="MDC8772793.1"/>
    <property type="molecule type" value="Genomic_DNA"/>
</dbReference>
<reference evidence="3 4" key="1">
    <citation type="submission" date="2022-10" db="EMBL/GenBank/DDBJ databases">
        <title>Paucibacter sp. hw1 Genome sequencing.</title>
        <authorList>
            <person name="Park S."/>
        </authorList>
    </citation>
    <scope>NUCLEOTIDE SEQUENCE [LARGE SCALE GENOMIC DNA]</scope>
    <source>
        <strain evidence="4">hw1</strain>
    </source>
</reference>
<dbReference type="Gene3D" id="1.10.40.50">
    <property type="entry name" value="Probable gtpase engc, domain 3"/>
    <property type="match status" value="1"/>
</dbReference>
<dbReference type="PANTHER" id="PTHR32120">
    <property type="entry name" value="SMALL RIBOSOMAL SUBUNIT BIOGENESIS GTPASE RSGA"/>
    <property type="match status" value="1"/>
</dbReference>
<comment type="caution">
    <text evidence="3">The sequence shown here is derived from an EMBL/GenBank/DDBJ whole genome shotgun (WGS) entry which is preliminary data.</text>
</comment>
<proteinExistence type="predicted"/>
<dbReference type="Gene3D" id="3.40.50.300">
    <property type="entry name" value="P-loop containing nucleotide triphosphate hydrolases"/>
    <property type="match status" value="1"/>
</dbReference>
<dbReference type="Pfam" id="PF03193">
    <property type="entry name" value="RsgA_GTPase"/>
    <property type="match status" value="1"/>
</dbReference>
<dbReference type="SUPFAM" id="SSF52540">
    <property type="entry name" value="P-loop containing nucleoside triphosphate hydrolases"/>
    <property type="match status" value="1"/>
</dbReference>
<dbReference type="InterPro" id="IPR010914">
    <property type="entry name" value="RsgA_GTPase_dom"/>
</dbReference>
<dbReference type="Proteomes" id="UP001221189">
    <property type="component" value="Unassembled WGS sequence"/>
</dbReference>
<name>A0ABT5KFX2_9BURK</name>
<dbReference type="RefSeq" id="WP_273600955.1">
    <property type="nucleotide sequence ID" value="NZ_JAQQXT010000008.1"/>
</dbReference>
<dbReference type="CDD" id="cd01854">
    <property type="entry name" value="YjeQ_EngC"/>
    <property type="match status" value="1"/>
</dbReference>
<dbReference type="InterPro" id="IPR004881">
    <property type="entry name" value="Ribosome_biogen_GTPase_RsgA"/>
</dbReference>
<evidence type="ECO:0000256" key="1">
    <source>
        <dbReference type="ARBA" id="ARBA00022517"/>
    </source>
</evidence>
<evidence type="ECO:0000259" key="2">
    <source>
        <dbReference type="PROSITE" id="PS50936"/>
    </source>
</evidence>
<gene>
    <name evidence="3" type="primary">rsgA</name>
    <name evidence="3" type="ORF">PRZ03_14510</name>
</gene>
<dbReference type="NCBIfam" id="TIGR00157">
    <property type="entry name" value="ribosome small subunit-dependent GTPase A"/>
    <property type="match status" value="1"/>
</dbReference>